<dbReference type="Proteomes" id="UP001152607">
    <property type="component" value="Unassembled WGS sequence"/>
</dbReference>
<organism evidence="8 9">
    <name type="scientific">Periconia digitata</name>
    <dbReference type="NCBI Taxonomy" id="1303443"/>
    <lineage>
        <taxon>Eukaryota</taxon>
        <taxon>Fungi</taxon>
        <taxon>Dikarya</taxon>
        <taxon>Ascomycota</taxon>
        <taxon>Pezizomycotina</taxon>
        <taxon>Dothideomycetes</taxon>
        <taxon>Pleosporomycetidae</taxon>
        <taxon>Pleosporales</taxon>
        <taxon>Massarineae</taxon>
        <taxon>Periconiaceae</taxon>
        <taxon>Periconia</taxon>
    </lineage>
</organism>
<dbReference type="OrthoDB" id="195446at2759"/>
<dbReference type="InterPro" id="IPR056884">
    <property type="entry name" value="NPHP3-like_N"/>
</dbReference>
<evidence type="ECO:0000259" key="7">
    <source>
        <dbReference type="Pfam" id="PF24883"/>
    </source>
</evidence>
<dbReference type="SMART" id="SM00248">
    <property type="entry name" value="ANK"/>
    <property type="match status" value="27"/>
</dbReference>
<dbReference type="PANTHER" id="PTHR24198:SF165">
    <property type="entry name" value="ANKYRIN REPEAT-CONTAINING PROTEIN-RELATED"/>
    <property type="match status" value="1"/>
</dbReference>
<feature type="region of interest" description="Disordered" evidence="4">
    <location>
        <begin position="1226"/>
        <end position="1249"/>
    </location>
</feature>
<feature type="repeat" description="ANK" evidence="3">
    <location>
        <begin position="1089"/>
        <end position="1122"/>
    </location>
</feature>
<dbReference type="InterPro" id="IPR036770">
    <property type="entry name" value="Ankyrin_rpt-contain_sf"/>
</dbReference>
<dbReference type="InterPro" id="IPR002110">
    <property type="entry name" value="Ankyrin_rpt"/>
</dbReference>
<dbReference type="InterPro" id="IPR027417">
    <property type="entry name" value="P-loop_NTPase"/>
</dbReference>
<dbReference type="Gene3D" id="1.25.40.20">
    <property type="entry name" value="Ankyrin repeat-containing domain"/>
    <property type="match status" value="4"/>
</dbReference>
<dbReference type="PROSITE" id="PS50088">
    <property type="entry name" value="ANK_REPEAT"/>
    <property type="match status" value="12"/>
</dbReference>
<evidence type="ECO:0000313" key="9">
    <source>
        <dbReference type="Proteomes" id="UP001152607"/>
    </source>
</evidence>
<dbReference type="PROSITE" id="PS50297">
    <property type="entry name" value="ANK_REP_REGION"/>
    <property type="match status" value="10"/>
</dbReference>
<evidence type="ECO:0000256" key="1">
    <source>
        <dbReference type="ARBA" id="ARBA00022737"/>
    </source>
</evidence>
<comment type="caution">
    <text evidence="8">The sequence shown here is derived from an EMBL/GenBank/DDBJ whole genome shotgun (WGS) entry which is preliminary data.</text>
</comment>
<dbReference type="Gene3D" id="3.40.50.300">
    <property type="entry name" value="P-loop containing nucleotide triphosphate hydrolases"/>
    <property type="match status" value="1"/>
</dbReference>
<dbReference type="PANTHER" id="PTHR24198">
    <property type="entry name" value="ANKYRIN REPEAT AND PROTEIN KINASE DOMAIN-CONTAINING PROTEIN"/>
    <property type="match status" value="1"/>
</dbReference>
<protein>
    <submittedName>
        <fullName evidence="8">Uncharacterized protein</fullName>
    </submittedName>
</protein>
<gene>
    <name evidence="8" type="ORF">PDIGIT_LOCUS12365</name>
</gene>
<accession>A0A9W4XP69</accession>
<reference evidence="8" key="1">
    <citation type="submission" date="2023-01" db="EMBL/GenBank/DDBJ databases">
        <authorList>
            <person name="Van Ghelder C."/>
            <person name="Rancurel C."/>
        </authorList>
    </citation>
    <scope>NUCLEOTIDE SEQUENCE</scope>
    <source>
        <strain evidence="8">CNCM I-4278</strain>
    </source>
</reference>
<evidence type="ECO:0000256" key="4">
    <source>
        <dbReference type="SAM" id="MobiDB-lite"/>
    </source>
</evidence>
<feature type="domain" description="Heterokaryon incompatibility" evidence="5">
    <location>
        <begin position="29"/>
        <end position="121"/>
    </location>
</feature>
<feature type="domain" description="GPI inositol-deacylase winged helix" evidence="6">
    <location>
        <begin position="571"/>
        <end position="645"/>
    </location>
</feature>
<feature type="repeat" description="ANK" evidence="3">
    <location>
        <begin position="1190"/>
        <end position="1211"/>
    </location>
</feature>
<keyword evidence="2 3" id="KW-0040">ANK repeat</keyword>
<proteinExistence type="predicted"/>
<feature type="repeat" description="ANK" evidence="3">
    <location>
        <begin position="1315"/>
        <end position="1347"/>
    </location>
</feature>
<dbReference type="Pfam" id="PF06985">
    <property type="entry name" value="HET"/>
    <property type="match status" value="1"/>
</dbReference>
<keyword evidence="1" id="KW-0677">Repeat</keyword>
<dbReference type="EMBL" id="CAOQHR010000009">
    <property type="protein sequence ID" value="CAI6339214.1"/>
    <property type="molecule type" value="Genomic_DNA"/>
</dbReference>
<dbReference type="Pfam" id="PF12796">
    <property type="entry name" value="Ank_2"/>
    <property type="match status" value="9"/>
</dbReference>
<feature type="repeat" description="ANK" evidence="3">
    <location>
        <begin position="988"/>
        <end position="1020"/>
    </location>
</feature>
<keyword evidence="9" id="KW-1185">Reference proteome</keyword>
<feature type="repeat" description="ANK" evidence="3">
    <location>
        <begin position="1348"/>
        <end position="1380"/>
    </location>
</feature>
<evidence type="ECO:0000256" key="3">
    <source>
        <dbReference type="PROSITE-ProRule" id="PRU00023"/>
    </source>
</evidence>
<dbReference type="Pfam" id="PF24883">
    <property type="entry name" value="NPHP3_N"/>
    <property type="match status" value="1"/>
</dbReference>
<dbReference type="SUPFAM" id="SSF48403">
    <property type="entry name" value="Ankyrin repeat"/>
    <property type="match status" value="4"/>
</dbReference>
<feature type="repeat" description="ANK" evidence="3">
    <location>
        <begin position="1123"/>
        <end position="1155"/>
    </location>
</feature>
<evidence type="ECO:0000259" key="5">
    <source>
        <dbReference type="Pfam" id="PF06985"/>
    </source>
</evidence>
<feature type="repeat" description="ANK" evidence="3">
    <location>
        <begin position="1449"/>
        <end position="1481"/>
    </location>
</feature>
<name>A0A9W4XP69_9PLEO</name>
<feature type="domain" description="Nephrocystin 3-like N-terminal" evidence="7">
    <location>
        <begin position="274"/>
        <end position="454"/>
    </location>
</feature>
<evidence type="ECO:0000256" key="2">
    <source>
        <dbReference type="ARBA" id="ARBA00023043"/>
    </source>
</evidence>
<feature type="repeat" description="ANK" evidence="3">
    <location>
        <begin position="1247"/>
        <end position="1279"/>
    </location>
</feature>
<feature type="repeat" description="ANK" evidence="3">
    <location>
        <begin position="1415"/>
        <end position="1439"/>
    </location>
</feature>
<dbReference type="SUPFAM" id="SSF52540">
    <property type="entry name" value="P-loop containing nucleoside triphosphate hydrolases"/>
    <property type="match status" value="1"/>
</dbReference>
<evidence type="ECO:0000313" key="8">
    <source>
        <dbReference type="EMBL" id="CAI6339214.1"/>
    </source>
</evidence>
<dbReference type="InterPro" id="IPR010730">
    <property type="entry name" value="HET"/>
</dbReference>
<feature type="repeat" description="ANK" evidence="3">
    <location>
        <begin position="1482"/>
        <end position="1506"/>
    </location>
</feature>
<evidence type="ECO:0000259" key="6">
    <source>
        <dbReference type="Pfam" id="PF22939"/>
    </source>
</evidence>
<sequence>MPFIRLLQLTGDDDFRLVQPIVDTVAPPFAILSHTWGGRDEEVLLQDLKDGTAKKKTACYENKLKFCRKQAAKDGLEYFWVDTCCINQQDSVELQASINSMFKWYSTAVKCYAYLSDVSSTDPTLDIEEKIKKSRWFRRGWTLQELIAPKEVEFFSREGDPLGDKQSLQQTIHETTGIPIEALQRCPLSRFSYHERILWAEGRQTTLEEDAAYSLLGIFAIHMPLLYGEGRANAFRRLKIEARQHPTDEVFTEWLTPTDFHAQHSDTINRWQDGTCQWFLDSAQFLAWFGPENRKYDTSCLPSRPGNKTLLCTGNPGAGKTVIAAVAIKHLTDKCTDCTSVGIAYVYFNYKAQELNISEMLAAILKQLVQAQSSFAEPVEQLYLRHIKGTRPSLKEIFNALQAVIAKYSRVYIVIDALDECQESNGTRRRFLTKLQDLQNLKTETDVRLMVTSRDIPDIVDQFQTPDVLRLEVRATHEDVKRFVEGQRDSLPSCIRNVPKMKDSVKEKIAEAADGLFLLATLHTASLHDKRTPNDVKLTMDGFSSGPNALDNTYNQATKRIKDLPSTDCKRVQQVLAWITYAKRPLSVDEICCALAVNPEKEKRELDDGDKLDVKELVSMCAGLVIINKESTILRFVHYTTQEYFEGVNEQWDPRAQQRVASTCLTYQSFRVFEEGACLSDAKFEERMMSNELYDYATHHWGNHACSCEAELQERILSFFEHDALVSASSQALIASKRYPSDRNYSQRVRGLTAVHLAAYFGLSDTLAKLLFIRDYSPRFQDGYNRTPLLFAAMNGHDTTVAMLLTNRQVDPNTKDKGGRTPLSWAAQNGHQLVVERLVSDDKVDLNSEDLDGRTALSWAAGQGHDRTVKILIGARGINLGCRDSAGRTPLSWAVQSSHKGVVKMLLANKSIDWESRDNSNRTALSWALENEDKGIIDLFLEMSSINPNLKDTTGRTLLSRAAQSSHIHVLKRLLSDDSTDVESMDTDNRTPLSWAAASGREEAVRMLLDKDAYPRGKDKHFQTPLCWAVKNGHQGAVKTFLEYSGTGLNMKDGHDRTVLSWASELGHEAIVERLLKKKDIDVSSRDKTGRSPLFLASQRGHGAIVKLLLATSGVDPNSEDDTGQTPLTVAAGRGHKEVVKVFLEQDIGPDSIDAAGRSPLSRAAQNGHNGVIQLLIDSFGVDANSIDRTGRTPISRAAQNGHVETVELLIGPYKVDPNINDTVKPKYGGNSKNAVSPKHTVKSKGTPRTPLMWAAKHGQRDMVKLLLGSAAASTTVKDNIGDMALAWAVREGHETIVKLFLDRGDSTHNSQNNRGWAPLLWAADRGHERIVNMLLDKNVKPDTRGYDQRTTLSRAAGNGHEGIVKTLLKRGVSADAADVEKRTPLSWAAKKGHERVVNILLDTGEVSPDSKDKQGRSPLSFAAEEGHKGIFDILLTAGKIRPGDTDDTGRAPLSYAAEKGHKSIVETLIENQVSVNAKDDTGRAPLSYAAEGGHKNIVETLLNTGKIDDPDFKDTSARTPLSLAAENGHDGVVQSLLKTDKVNPDFKDNYGKTPLWFATSNGHTACVRHLLDTKKVNPNIKTLEAKQSPLEIAAMNGYESIVKLLLGTDEINPDDTNRSRQSPLSWAARTGHEAIVKLLLATGRVDPHRASTFGTTPLSLAIEHNHEAIVNLLRAYEGPMSS</sequence>
<feature type="repeat" description="ANK" evidence="3">
    <location>
        <begin position="784"/>
        <end position="817"/>
    </location>
</feature>
<dbReference type="InterPro" id="IPR054471">
    <property type="entry name" value="GPIID_WHD"/>
</dbReference>
<feature type="repeat" description="ANK" evidence="3">
    <location>
        <begin position="1381"/>
        <end position="1405"/>
    </location>
</feature>
<dbReference type="Pfam" id="PF13637">
    <property type="entry name" value="Ank_4"/>
    <property type="match status" value="1"/>
</dbReference>
<dbReference type="Pfam" id="PF22939">
    <property type="entry name" value="WHD_GPIID"/>
    <property type="match status" value="1"/>
</dbReference>